<dbReference type="GO" id="GO:0006508">
    <property type="term" value="P:proteolysis"/>
    <property type="evidence" value="ECO:0007669"/>
    <property type="project" value="InterPro"/>
</dbReference>
<evidence type="ECO:0000256" key="1">
    <source>
        <dbReference type="SAM" id="SignalP"/>
    </source>
</evidence>
<sequence length="174" mass="19205">MAKKILETCNLLAAKKLCFLSLQAVAAVGVASDRACIASNGTMQTLFSEEDVLGCCAICGNCYGGDPLKALVYWVNEGLVSGDRDGCRPYSADLSCGIPCSPAVYPLTEYKRACSRQCQDIYFRYSYENDKHFGNENILSAIDFIAYVHLFRQAILATIFIESFFFSSLYSFPD</sequence>
<reference evidence="3 4" key="2">
    <citation type="submission" date="2018-11" db="EMBL/GenBank/DDBJ databases">
        <authorList>
            <consortium name="Pathogen Informatics"/>
        </authorList>
    </citation>
    <scope>NUCLEOTIDE SEQUENCE [LARGE SCALE GENOMIC DNA]</scope>
</reference>
<keyword evidence="1" id="KW-0732">Signal</keyword>
<protein>
    <submittedName>
        <fullName evidence="5">Pept_C1 domain-containing protein</fullName>
    </submittedName>
</protein>
<feature type="signal peptide" evidence="1">
    <location>
        <begin position="1"/>
        <end position="27"/>
    </location>
</feature>
<dbReference type="AlphaFoldDB" id="A0A183U770"/>
<evidence type="ECO:0000313" key="5">
    <source>
        <dbReference type="WBParaSite" id="TCNE_0000434001-mRNA-1"/>
    </source>
</evidence>
<evidence type="ECO:0000313" key="4">
    <source>
        <dbReference type="Proteomes" id="UP000050794"/>
    </source>
</evidence>
<dbReference type="WBParaSite" id="TCNE_0000434001-mRNA-1">
    <property type="protein sequence ID" value="TCNE_0000434001-mRNA-1"/>
    <property type="gene ID" value="TCNE_0000434001"/>
</dbReference>
<dbReference type="SUPFAM" id="SSF54001">
    <property type="entry name" value="Cysteine proteinases"/>
    <property type="match status" value="1"/>
</dbReference>
<evidence type="ECO:0000259" key="2">
    <source>
        <dbReference type="Pfam" id="PF00112"/>
    </source>
</evidence>
<dbReference type="InterPro" id="IPR000668">
    <property type="entry name" value="Peptidase_C1A_C"/>
</dbReference>
<dbReference type="Gene3D" id="3.90.70.10">
    <property type="entry name" value="Cysteine proteinases"/>
    <property type="match status" value="1"/>
</dbReference>
<organism evidence="4 5">
    <name type="scientific">Toxocara canis</name>
    <name type="common">Canine roundworm</name>
    <dbReference type="NCBI Taxonomy" id="6265"/>
    <lineage>
        <taxon>Eukaryota</taxon>
        <taxon>Metazoa</taxon>
        <taxon>Ecdysozoa</taxon>
        <taxon>Nematoda</taxon>
        <taxon>Chromadorea</taxon>
        <taxon>Rhabditida</taxon>
        <taxon>Spirurina</taxon>
        <taxon>Ascaridomorpha</taxon>
        <taxon>Ascaridoidea</taxon>
        <taxon>Toxocaridae</taxon>
        <taxon>Toxocara</taxon>
    </lineage>
</organism>
<dbReference type="Proteomes" id="UP000050794">
    <property type="component" value="Unassembled WGS sequence"/>
</dbReference>
<gene>
    <name evidence="3" type="ORF">TCNE_LOCUS4340</name>
</gene>
<evidence type="ECO:0000313" key="3">
    <source>
        <dbReference type="EMBL" id="VDM30057.1"/>
    </source>
</evidence>
<dbReference type="Pfam" id="PF00112">
    <property type="entry name" value="Peptidase_C1"/>
    <property type="match status" value="1"/>
</dbReference>
<keyword evidence="4" id="KW-1185">Reference proteome</keyword>
<feature type="chain" id="PRO_5044553017" evidence="1">
    <location>
        <begin position="28"/>
        <end position="174"/>
    </location>
</feature>
<feature type="domain" description="Peptidase C1A papain C-terminal" evidence="2">
    <location>
        <begin position="24"/>
        <end position="120"/>
    </location>
</feature>
<dbReference type="EMBL" id="UYWY01007139">
    <property type="protein sequence ID" value="VDM30057.1"/>
    <property type="molecule type" value="Genomic_DNA"/>
</dbReference>
<proteinExistence type="predicted"/>
<dbReference type="InterPro" id="IPR038765">
    <property type="entry name" value="Papain-like_cys_pep_sf"/>
</dbReference>
<name>A0A183U770_TOXCA</name>
<reference evidence="5" key="1">
    <citation type="submission" date="2016-06" db="UniProtKB">
        <authorList>
            <consortium name="WormBaseParasite"/>
        </authorList>
    </citation>
    <scope>IDENTIFICATION</scope>
</reference>
<accession>A0A183U770</accession>
<dbReference type="GO" id="GO:0008234">
    <property type="term" value="F:cysteine-type peptidase activity"/>
    <property type="evidence" value="ECO:0007669"/>
    <property type="project" value="InterPro"/>
</dbReference>